<sequence length="181" mass="19141">MLKAKVLDERLVRLAFGASPADGSRAGEAEVECPENAVLSQARERLRNAGATARPEERLASDLDLVDLVLGVVRKLGRGHEELSSRKAALAGRVADLLGALGVESGLVRGLHEDGRAKTLLSLPGDVFELARGQPSPVRELASLAEAEHLRELELADLRKLVASEEAEALRALASSLGGSK</sequence>
<evidence type="ECO:0000313" key="2">
    <source>
        <dbReference type="EMBL" id="WZN58785.1"/>
    </source>
</evidence>
<keyword evidence="3" id="KW-1185">Reference proteome</keyword>
<proteinExistence type="predicted"/>
<name>A0A7S3CGV1_9CHLO</name>
<reference evidence="1" key="1">
    <citation type="submission" date="2021-01" db="EMBL/GenBank/DDBJ databases">
        <authorList>
            <person name="Corre E."/>
            <person name="Pelletier E."/>
            <person name="Niang G."/>
            <person name="Scheremetjew M."/>
            <person name="Finn R."/>
            <person name="Kale V."/>
            <person name="Holt S."/>
            <person name="Cochrane G."/>
            <person name="Meng A."/>
            <person name="Brown T."/>
            <person name="Cohen L."/>
        </authorList>
    </citation>
    <scope>NUCLEOTIDE SEQUENCE</scope>
    <source>
        <strain evidence="1">RCC1871</strain>
    </source>
</reference>
<dbReference type="Proteomes" id="UP001472866">
    <property type="component" value="Chromosome 01"/>
</dbReference>
<dbReference type="EMBL" id="CP151501">
    <property type="protein sequence ID" value="WZN58785.1"/>
    <property type="molecule type" value="Genomic_DNA"/>
</dbReference>
<reference evidence="2 3" key="2">
    <citation type="submission" date="2024-03" db="EMBL/GenBank/DDBJ databases">
        <title>Complete genome sequence of the green alga Chloropicon roscoffensis RCC1871.</title>
        <authorList>
            <person name="Lemieux C."/>
            <person name="Pombert J.-F."/>
            <person name="Otis C."/>
            <person name="Turmel M."/>
        </authorList>
    </citation>
    <scope>NUCLEOTIDE SEQUENCE [LARGE SCALE GENOMIC DNA]</scope>
    <source>
        <strain evidence="2 3">RCC1871</strain>
    </source>
</reference>
<evidence type="ECO:0000313" key="3">
    <source>
        <dbReference type="Proteomes" id="UP001472866"/>
    </source>
</evidence>
<dbReference type="AlphaFoldDB" id="A0A7S3CGV1"/>
<protein>
    <submittedName>
        <fullName evidence="1">Uncharacterized protein</fullName>
    </submittedName>
</protein>
<evidence type="ECO:0000313" key="1">
    <source>
        <dbReference type="EMBL" id="CAE0194572.1"/>
    </source>
</evidence>
<accession>A0A7S3CGV1</accession>
<organism evidence="1">
    <name type="scientific">Chloropicon roscoffensis</name>
    <dbReference type="NCBI Taxonomy" id="1461544"/>
    <lineage>
        <taxon>Eukaryota</taxon>
        <taxon>Viridiplantae</taxon>
        <taxon>Chlorophyta</taxon>
        <taxon>Chloropicophyceae</taxon>
        <taxon>Chloropicales</taxon>
        <taxon>Chloropicaceae</taxon>
        <taxon>Chloropicon</taxon>
    </lineage>
</organism>
<gene>
    <name evidence="1" type="ORF">CROS1456_LOCUS7663</name>
    <name evidence="2" type="ORF">HKI87_01g03090</name>
</gene>
<dbReference type="EMBL" id="HBHZ01009982">
    <property type="protein sequence ID" value="CAE0194572.1"/>
    <property type="molecule type" value="Transcribed_RNA"/>
</dbReference>